<evidence type="ECO:0000313" key="3">
    <source>
        <dbReference type="EMBL" id="MUG67821.1"/>
    </source>
</evidence>
<keyword evidence="4" id="KW-1185">Reference proteome</keyword>
<evidence type="ECO:0000313" key="4">
    <source>
        <dbReference type="Proteomes" id="UP000435177"/>
    </source>
</evidence>
<proteinExistence type="predicted"/>
<protein>
    <recommendedName>
        <fullName evidence="2">DUF5643 domain-containing protein</fullName>
    </recommendedName>
</protein>
<organism evidence="3 4">
    <name type="scientific">Paenibacillus campinasensis</name>
    <dbReference type="NCBI Taxonomy" id="66347"/>
    <lineage>
        <taxon>Bacteria</taxon>
        <taxon>Bacillati</taxon>
        <taxon>Bacillota</taxon>
        <taxon>Bacilli</taxon>
        <taxon>Bacillales</taxon>
        <taxon>Paenibacillaceae</taxon>
        <taxon>Paenibacillus</taxon>
    </lineage>
</organism>
<feature type="signal peptide" evidence="1">
    <location>
        <begin position="1"/>
        <end position="28"/>
    </location>
</feature>
<dbReference type="Pfam" id="PF18705">
    <property type="entry name" value="DUF5643"/>
    <property type="match status" value="1"/>
</dbReference>
<comment type="caution">
    <text evidence="3">The sequence shown here is derived from an EMBL/GenBank/DDBJ whole genome shotgun (WGS) entry which is preliminary data.</text>
</comment>
<dbReference type="EMBL" id="WOAA01000018">
    <property type="protein sequence ID" value="MUG67821.1"/>
    <property type="molecule type" value="Genomic_DNA"/>
</dbReference>
<dbReference type="InterPro" id="IPR040680">
    <property type="entry name" value="DUF5643"/>
</dbReference>
<feature type="domain" description="DUF5643" evidence="2">
    <location>
        <begin position="188"/>
        <end position="297"/>
    </location>
</feature>
<dbReference type="RefSeq" id="WP_155618625.1">
    <property type="nucleotide sequence ID" value="NZ_WOAA01000018.1"/>
</dbReference>
<dbReference type="Gene3D" id="2.60.40.1640">
    <property type="entry name" value="Conserved domain protein"/>
    <property type="match status" value="1"/>
</dbReference>
<dbReference type="Proteomes" id="UP000435177">
    <property type="component" value="Unassembled WGS sequence"/>
</dbReference>
<gene>
    <name evidence="3" type="ORF">GNP94_17685</name>
</gene>
<evidence type="ECO:0000256" key="1">
    <source>
        <dbReference type="SAM" id="SignalP"/>
    </source>
</evidence>
<keyword evidence="1" id="KW-0732">Signal</keyword>
<sequence length="318" mass="34940">MKKAYKVLSTAALAAIMLGGAAWSYVEAAPAKTAVQNKETKKASAIASTTQGGITLSATKAIHDGNLIQVKLERSGKEFSGEMTGKYDPELEEVIYAEGSIDNMEMLIDGKPLHSLGRSHANRPDLRWSAVGENAVLISLTDASWLGDNIKALPDKFTLTAKVHLKGSKEPFKLNIPIQKSAEKPIMLQPNVTKTSGKMTMTLKKASLTSTSSRVQLILKGYMKNRGEYQSISYDFVDDQGNELKMLSGKGTDENNKNDDMYHDFILEGLDKSAKSITVKPYKPEFKEDNSGLYKLDSEGNVIKHYIKELEMTIPVKS</sequence>
<evidence type="ECO:0000259" key="2">
    <source>
        <dbReference type="Pfam" id="PF18705"/>
    </source>
</evidence>
<accession>A0ABW9T9I6</accession>
<reference evidence="3 4" key="1">
    <citation type="submission" date="2019-11" db="EMBL/GenBank/DDBJ databases">
        <title>Draft genome sequences of five Paenibacillus species of dairy origin.</title>
        <authorList>
            <person name="Olajide A.M."/>
            <person name="Chen S."/>
            <person name="Lapointe G."/>
        </authorList>
    </citation>
    <scope>NUCLEOTIDE SEQUENCE [LARGE SCALE GENOMIC DNA]</scope>
    <source>
        <strain evidence="3 4">3CS1</strain>
    </source>
</reference>
<feature type="chain" id="PRO_5046324642" description="DUF5643 domain-containing protein" evidence="1">
    <location>
        <begin position="29"/>
        <end position="318"/>
    </location>
</feature>
<name>A0ABW9T9I6_9BACL</name>